<reference evidence="5 6" key="1">
    <citation type="submission" date="2018-09" db="EMBL/GenBank/DDBJ databases">
        <title>Optimization and identification of Corynebacterium falsenii FN1-14 from fish paste.</title>
        <authorList>
            <person name="Daroonpunt R."/>
            <person name="Tanasupawat S."/>
        </authorList>
    </citation>
    <scope>NUCLEOTIDE SEQUENCE [LARGE SCALE GENOMIC DNA]</scope>
    <source>
        <strain evidence="5 6">FN1-14</strain>
    </source>
</reference>
<dbReference type="EMBL" id="QXJK01000003">
    <property type="protein sequence ID" value="RIX35587.1"/>
    <property type="molecule type" value="Genomic_DNA"/>
</dbReference>
<evidence type="ECO:0000259" key="4">
    <source>
        <dbReference type="Pfam" id="PF12697"/>
    </source>
</evidence>
<comment type="caution">
    <text evidence="5">The sequence shown here is derived from an EMBL/GenBank/DDBJ whole genome shotgun (WGS) entry which is preliminary data.</text>
</comment>
<organism evidence="5 6">
    <name type="scientific">Corynebacterium falsenii</name>
    <dbReference type="NCBI Taxonomy" id="108486"/>
    <lineage>
        <taxon>Bacteria</taxon>
        <taxon>Bacillati</taxon>
        <taxon>Actinomycetota</taxon>
        <taxon>Actinomycetes</taxon>
        <taxon>Mycobacteriales</taxon>
        <taxon>Corynebacteriaceae</taxon>
        <taxon>Corynebacterium</taxon>
    </lineage>
</organism>
<dbReference type="Gene3D" id="3.40.50.1820">
    <property type="entry name" value="alpha/beta hydrolase"/>
    <property type="match status" value="1"/>
</dbReference>
<evidence type="ECO:0000313" key="5">
    <source>
        <dbReference type="EMBL" id="RIX35587.1"/>
    </source>
</evidence>
<dbReference type="GO" id="GO:0052689">
    <property type="term" value="F:carboxylic ester hydrolase activity"/>
    <property type="evidence" value="ECO:0007669"/>
    <property type="project" value="UniProtKB-ARBA"/>
</dbReference>
<protein>
    <submittedName>
        <fullName evidence="5">Alpha/beta hydrolase</fullName>
    </submittedName>
</protein>
<dbReference type="PANTHER" id="PTHR22946">
    <property type="entry name" value="DIENELACTONE HYDROLASE DOMAIN-CONTAINING PROTEIN-RELATED"/>
    <property type="match status" value="1"/>
</dbReference>
<dbReference type="STRING" id="1451189.CFAL_05100"/>
<feature type="region of interest" description="Disordered" evidence="3">
    <location>
        <begin position="1"/>
        <end position="21"/>
    </location>
</feature>
<evidence type="ECO:0000256" key="2">
    <source>
        <dbReference type="ARBA" id="ARBA00038115"/>
    </source>
</evidence>
<evidence type="ECO:0000256" key="1">
    <source>
        <dbReference type="ARBA" id="ARBA00022801"/>
    </source>
</evidence>
<sequence>MSHGDNTASGGPDGRSVRPVSVKSVQVKIPTERGITLAGTLDLPGWVSASERRNLPTAVVAHCFTCNKSSPGVSRISKTLARHGMASLRIDFAGLGKSEGELARSSLDTNLADVVAAAYWLAEQGSSPLLLVGHSLGGAAVLRAGSLVDSVRAVATVGVPYDPRYAAATIPDVVRELSDNDLEEAGLASRPIKIGVELLQSLAAYDPAEVLRKLGSVEDRRTDGSGVSLLFVHSPLDRTVPFRNALQLIETADQPASLIAVPEVDHLLTWKGAGTRVGELIATWAEPLVQKG</sequence>
<name>A0A418Q7W1_9CORY</name>
<keyword evidence="6" id="KW-1185">Reference proteome</keyword>
<evidence type="ECO:0000313" key="6">
    <source>
        <dbReference type="Proteomes" id="UP000285278"/>
    </source>
</evidence>
<dbReference type="AlphaFoldDB" id="A0A418Q7W1"/>
<comment type="similarity">
    <text evidence="2">Belongs to the AB hydrolase superfamily. FUS2 hydrolase family.</text>
</comment>
<accession>A0A418Q7W1</accession>
<dbReference type="OrthoDB" id="9789573at2"/>
<gene>
    <name evidence="5" type="ORF">D3M95_03460</name>
</gene>
<dbReference type="InterPro" id="IPR000073">
    <property type="entry name" value="AB_hydrolase_1"/>
</dbReference>
<dbReference type="InterPro" id="IPR050261">
    <property type="entry name" value="FrsA_esterase"/>
</dbReference>
<dbReference type="InterPro" id="IPR029058">
    <property type="entry name" value="AB_hydrolase_fold"/>
</dbReference>
<dbReference type="RefSeq" id="WP_119664433.1">
    <property type="nucleotide sequence ID" value="NZ_QXJK01000003.1"/>
</dbReference>
<feature type="domain" description="AB hydrolase-1" evidence="4">
    <location>
        <begin position="60"/>
        <end position="268"/>
    </location>
</feature>
<keyword evidence="1 5" id="KW-0378">Hydrolase</keyword>
<dbReference type="Proteomes" id="UP000285278">
    <property type="component" value="Unassembled WGS sequence"/>
</dbReference>
<dbReference type="PANTHER" id="PTHR22946:SF9">
    <property type="entry name" value="POLYKETIDE TRANSFERASE AF380"/>
    <property type="match status" value="1"/>
</dbReference>
<dbReference type="SUPFAM" id="SSF53474">
    <property type="entry name" value="alpha/beta-Hydrolases"/>
    <property type="match status" value="1"/>
</dbReference>
<dbReference type="Pfam" id="PF12697">
    <property type="entry name" value="Abhydrolase_6"/>
    <property type="match status" value="1"/>
</dbReference>
<evidence type="ECO:0000256" key="3">
    <source>
        <dbReference type="SAM" id="MobiDB-lite"/>
    </source>
</evidence>
<proteinExistence type="inferred from homology"/>